<dbReference type="Proteomes" id="UP000322918">
    <property type="component" value="Unassembled WGS sequence"/>
</dbReference>
<dbReference type="AlphaFoldDB" id="A0A5M9GVZ6"/>
<keyword evidence="2" id="KW-1185">Reference proteome</keyword>
<protein>
    <submittedName>
        <fullName evidence="1">Transposase</fullName>
    </submittedName>
</protein>
<dbReference type="OrthoDB" id="1119824at2"/>
<gene>
    <name evidence="1" type="ORF">F1649_17200</name>
</gene>
<dbReference type="EMBL" id="VWNE01000031">
    <property type="protein sequence ID" value="KAA8478903.1"/>
    <property type="molecule type" value="Genomic_DNA"/>
</dbReference>
<dbReference type="RefSeq" id="WP_141813817.1">
    <property type="nucleotide sequence ID" value="NZ_VWNE01000031.1"/>
</dbReference>
<name>A0A5M9GVZ6_9SPHI</name>
<accession>A0A5M9GVZ6</accession>
<sequence>MAKVEKKEDSYHFYLSEKNIHPKEYTGQHLESKGFFDEATLHNFSLRGKPSFLHLKRCKWLNHDTRPNGLSSVASCSSRHPATIEFAAFLKGFNR</sequence>
<evidence type="ECO:0000313" key="1">
    <source>
        <dbReference type="EMBL" id="KAA8478903.1"/>
    </source>
</evidence>
<reference evidence="1 2" key="1">
    <citation type="submission" date="2019-09" db="EMBL/GenBank/DDBJ databases">
        <title>Pararcticibacter amylolyticus gen. nov., sp. nov., isolated from a rottenly hemp rope, and reclassification of Pedobacter tournemirensis as Pararcticibacter tournemirensis comb. nov.</title>
        <authorList>
            <person name="Cai Y."/>
        </authorList>
    </citation>
    <scope>NUCLEOTIDE SEQUENCE [LARGE SCALE GENOMIC DNA]</scope>
    <source>
        <strain evidence="1 2">TF5-37.2-LB10</strain>
    </source>
</reference>
<evidence type="ECO:0000313" key="2">
    <source>
        <dbReference type="Proteomes" id="UP000322918"/>
    </source>
</evidence>
<proteinExistence type="predicted"/>
<comment type="caution">
    <text evidence="1">The sequence shown here is derived from an EMBL/GenBank/DDBJ whole genome shotgun (WGS) entry which is preliminary data.</text>
</comment>
<organism evidence="1 2">
    <name type="scientific">Arcticibacter tournemirensis</name>
    <dbReference type="NCBI Taxonomy" id="699437"/>
    <lineage>
        <taxon>Bacteria</taxon>
        <taxon>Pseudomonadati</taxon>
        <taxon>Bacteroidota</taxon>
        <taxon>Sphingobacteriia</taxon>
        <taxon>Sphingobacteriales</taxon>
        <taxon>Sphingobacteriaceae</taxon>
        <taxon>Arcticibacter</taxon>
    </lineage>
</organism>